<proteinExistence type="predicted"/>
<dbReference type="SUPFAM" id="SSF51182">
    <property type="entry name" value="RmlC-like cupins"/>
    <property type="match status" value="1"/>
</dbReference>
<gene>
    <name evidence="2" type="ORF">UC35_06535</name>
</gene>
<sequence length="153" mass="16369">MSGELIKVGQLEIRYLVDGAETGGLGVFEMTVPAGAIVPPPHSHTDNEECVYVLEGLLRYSVDGVSRDLEPGDWMSTPRGSTHHFINKTDAAVRALVIMTPDIGPQYFHDVGAVVNAGGPPDRVRLAQVMAQYGLVPARPPAPANQPVEQFPG</sequence>
<keyword evidence="3" id="KW-1185">Reference proteome</keyword>
<protein>
    <submittedName>
        <fullName evidence="2">Cupin</fullName>
    </submittedName>
</protein>
<evidence type="ECO:0000313" key="2">
    <source>
        <dbReference type="EMBL" id="AMO22603.1"/>
    </source>
</evidence>
<dbReference type="InterPro" id="IPR053146">
    <property type="entry name" value="QDO-like"/>
</dbReference>
<evidence type="ECO:0000313" key="3">
    <source>
        <dbReference type="Proteomes" id="UP000070433"/>
    </source>
</evidence>
<name>A0A127JRU4_9BURK</name>
<evidence type="ECO:0000259" key="1">
    <source>
        <dbReference type="Pfam" id="PF07883"/>
    </source>
</evidence>
<dbReference type="PANTHER" id="PTHR36440:SF1">
    <property type="entry name" value="PUTATIVE (AFU_ORTHOLOGUE AFUA_8G07350)-RELATED"/>
    <property type="match status" value="1"/>
</dbReference>
<dbReference type="InterPro" id="IPR013096">
    <property type="entry name" value="Cupin_2"/>
</dbReference>
<organism evidence="2 3">
    <name type="scientific">Ramlibacter tataouinensis</name>
    <dbReference type="NCBI Taxonomy" id="94132"/>
    <lineage>
        <taxon>Bacteria</taxon>
        <taxon>Pseudomonadati</taxon>
        <taxon>Pseudomonadota</taxon>
        <taxon>Betaproteobacteria</taxon>
        <taxon>Burkholderiales</taxon>
        <taxon>Comamonadaceae</taxon>
        <taxon>Ramlibacter</taxon>
    </lineage>
</organism>
<reference evidence="2 3" key="1">
    <citation type="journal article" date="2014" name="Int. J. Syst. Evol. Microbiol.">
        <title>Ramlibacter solisilvae sp. nov., isolated from forest soil, and emended description of the genus Ramlibacter.</title>
        <authorList>
            <person name="Lee H.J."/>
            <person name="Lee S.H."/>
            <person name="Lee S.S."/>
            <person name="Lee J.S."/>
            <person name="Kim Y."/>
            <person name="Kim S.C."/>
            <person name="Jeon C.O."/>
        </authorList>
    </citation>
    <scope>NUCLEOTIDE SEQUENCE [LARGE SCALE GENOMIC DNA]</scope>
    <source>
        <strain evidence="2 3">5-10</strain>
    </source>
</reference>
<accession>A0A127JRU4</accession>
<dbReference type="InterPro" id="IPR011051">
    <property type="entry name" value="RmlC_Cupin_sf"/>
</dbReference>
<dbReference type="InterPro" id="IPR014710">
    <property type="entry name" value="RmlC-like_jellyroll"/>
</dbReference>
<dbReference type="Pfam" id="PF07883">
    <property type="entry name" value="Cupin_2"/>
    <property type="match status" value="1"/>
</dbReference>
<dbReference type="RefSeq" id="WP_061497350.1">
    <property type="nucleotide sequence ID" value="NZ_CP010951.1"/>
</dbReference>
<feature type="domain" description="Cupin type-2" evidence="1">
    <location>
        <begin position="29"/>
        <end position="98"/>
    </location>
</feature>
<dbReference type="Gene3D" id="2.60.120.10">
    <property type="entry name" value="Jelly Rolls"/>
    <property type="match status" value="1"/>
</dbReference>
<dbReference type="PANTHER" id="PTHR36440">
    <property type="entry name" value="PUTATIVE (AFU_ORTHOLOGUE AFUA_8G07350)-RELATED"/>
    <property type="match status" value="1"/>
</dbReference>
<dbReference type="OrthoDB" id="2648023at2"/>
<dbReference type="EMBL" id="CP010951">
    <property type="protein sequence ID" value="AMO22603.1"/>
    <property type="molecule type" value="Genomic_DNA"/>
</dbReference>
<dbReference type="Proteomes" id="UP000070433">
    <property type="component" value="Chromosome"/>
</dbReference>
<dbReference type="AlphaFoldDB" id="A0A127JRU4"/>